<protein>
    <submittedName>
        <fullName evidence="1">6799_t:CDS:1</fullName>
    </submittedName>
</protein>
<proteinExistence type="predicted"/>
<evidence type="ECO:0000313" key="1">
    <source>
        <dbReference type="EMBL" id="CAG8759640.1"/>
    </source>
</evidence>
<feature type="non-terminal residue" evidence="1">
    <location>
        <position position="56"/>
    </location>
</feature>
<gene>
    <name evidence="1" type="ORF">FCALED_LOCUS16846</name>
</gene>
<reference evidence="1" key="1">
    <citation type="submission" date="2021-06" db="EMBL/GenBank/DDBJ databases">
        <authorList>
            <person name="Kallberg Y."/>
            <person name="Tangrot J."/>
            <person name="Rosling A."/>
        </authorList>
    </citation>
    <scope>NUCLEOTIDE SEQUENCE</scope>
    <source>
        <strain evidence="1">UK204</strain>
    </source>
</reference>
<keyword evidence="2" id="KW-1185">Reference proteome</keyword>
<organism evidence="1 2">
    <name type="scientific">Funneliformis caledonium</name>
    <dbReference type="NCBI Taxonomy" id="1117310"/>
    <lineage>
        <taxon>Eukaryota</taxon>
        <taxon>Fungi</taxon>
        <taxon>Fungi incertae sedis</taxon>
        <taxon>Mucoromycota</taxon>
        <taxon>Glomeromycotina</taxon>
        <taxon>Glomeromycetes</taxon>
        <taxon>Glomerales</taxon>
        <taxon>Glomeraceae</taxon>
        <taxon>Funneliformis</taxon>
    </lineage>
</organism>
<accession>A0A9N9J1Q4</accession>
<evidence type="ECO:0000313" key="2">
    <source>
        <dbReference type="Proteomes" id="UP000789570"/>
    </source>
</evidence>
<sequence>RKVFRYRCINLMKNVPPWFEAHSVEESRHVILPQMYPYKNNEPSKSHCALRASNTL</sequence>
<dbReference type="AlphaFoldDB" id="A0A9N9J1Q4"/>
<dbReference type="EMBL" id="CAJVPQ010021960">
    <property type="protein sequence ID" value="CAG8759640.1"/>
    <property type="molecule type" value="Genomic_DNA"/>
</dbReference>
<dbReference type="Proteomes" id="UP000789570">
    <property type="component" value="Unassembled WGS sequence"/>
</dbReference>
<comment type="caution">
    <text evidence="1">The sequence shown here is derived from an EMBL/GenBank/DDBJ whole genome shotgun (WGS) entry which is preliminary data.</text>
</comment>
<name>A0A9N9J1Q4_9GLOM</name>
<feature type="non-terminal residue" evidence="1">
    <location>
        <position position="1"/>
    </location>
</feature>